<accession>A0A8H3QJG6</accession>
<comment type="pathway">
    <text evidence="2">Protein modification; protein ubiquitination.</text>
</comment>
<dbReference type="SUPFAM" id="SSF54495">
    <property type="entry name" value="UBC-like"/>
    <property type="match status" value="1"/>
</dbReference>
<dbReference type="FunFam" id="3.10.110.10:FF:000101">
    <property type="entry name" value="Ubiquitin-conjugating enzyme E2 D2"/>
    <property type="match status" value="1"/>
</dbReference>
<keyword evidence="3" id="KW-0808">Transferase</keyword>
<feature type="domain" description="UBC core" evidence="7">
    <location>
        <begin position="1"/>
        <end position="141"/>
    </location>
</feature>
<protein>
    <submittedName>
        <fullName evidence="8">Ubiquitin-conjugating enzyme E2-16 kDa</fullName>
    </submittedName>
</protein>
<dbReference type="GO" id="GO:0005524">
    <property type="term" value="F:ATP binding"/>
    <property type="evidence" value="ECO:0007669"/>
    <property type="project" value="UniProtKB-KW"/>
</dbReference>
<evidence type="ECO:0000313" key="9">
    <source>
        <dbReference type="Proteomes" id="UP000615446"/>
    </source>
</evidence>
<gene>
    <name evidence="8" type="ORF">RCL2_000883800</name>
</gene>
<evidence type="ECO:0000256" key="4">
    <source>
        <dbReference type="ARBA" id="ARBA00022741"/>
    </source>
</evidence>
<dbReference type="Pfam" id="PF00179">
    <property type="entry name" value="UQ_con"/>
    <property type="match status" value="1"/>
</dbReference>
<organism evidence="8 9">
    <name type="scientific">Rhizophagus clarus</name>
    <dbReference type="NCBI Taxonomy" id="94130"/>
    <lineage>
        <taxon>Eukaryota</taxon>
        <taxon>Fungi</taxon>
        <taxon>Fungi incertae sedis</taxon>
        <taxon>Mucoromycota</taxon>
        <taxon>Glomeromycotina</taxon>
        <taxon>Glomeromycetes</taxon>
        <taxon>Glomerales</taxon>
        <taxon>Glomeraceae</taxon>
        <taxon>Rhizophagus</taxon>
    </lineage>
</organism>
<comment type="caution">
    <text evidence="8">The sequence shown here is derived from an EMBL/GenBank/DDBJ whole genome shotgun (WGS) entry which is preliminary data.</text>
</comment>
<reference evidence="8" key="1">
    <citation type="submission" date="2019-10" db="EMBL/GenBank/DDBJ databases">
        <title>Conservation and host-specific expression of non-tandemly repeated heterogenous ribosome RNA gene in arbuscular mycorrhizal fungi.</title>
        <authorList>
            <person name="Maeda T."/>
            <person name="Kobayashi Y."/>
            <person name="Nakagawa T."/>
            <person name="Ezawa T."/>
            <person name="Yamaguchi K."/>
            <person name="Bino T."/>
            <person name="Nishimoto Y."/>
            <person name="Shigenobu S."/>
            <person name="Kawaguchi M."/>
        </authorList>
    </citation>
    <scope>NUCLEOTIDE SEQUENCE</scope>
    <source>
        <strain evidence="8">HR1</strain>
    </source>
</reference>
<dbReference type="InterPro" id="IPR000608">
    <property type="entry name" value="UBC"/>
</dbReference>
<evidence type="ECO:0000313" key="8">
    <source>
        <dbReference type="EMBL" id="GES81591.1"/>
    </source>
</evidence>
<evidence type="ECO:0000256" key="2">
    <source>
        <dbReference type="ARBA" id="ARBA00004906"/>
    </source>
</evidence>
<dbReference type="OrthoDB" id="7851174at2759"/>
<evidence type="ECO:0000256" key="5">
    <source>
        <dbReference type="ARBA" id="ARBA00022786"/>
    </source>
</evidence>
<dbReference type="GO" id="GO:0061631">
    <property type="term" value="F:ubiquitin conjugating enzyme activity"/>
    <property type="evidence" value="ECO:0007669"/>
    <property type="project" value="UniProtKB-EC"/>
</dbReference>
<dbReference type="EMBL" id="BLAL01000058">
    <property type="protein sequence ID" value="GES81591.1"/>
    <property type="molecule type" value="Genomic_DNA"/>
</dbReference>
<comment type="catalytic activity">
    <reaction evidence="1">
        <text>S-ubiquitinyl-[E1 ubiquitin-activating enzyme]-L-cysteine + [E2 ubiquitin-conjugating enzyme]-L-cysteine = [E1 ubiquitin-activating enzyme]-L-cysteine + S-ubiquitinyl-[E2 ubiquitin-conjugating enzyme]-L-cysteine.</text>
        <dbReference type="EC" id="2.3.2.23"/>
    </reaction>
</comment>
<dbReference type="PROSITE" id="PS50127">
    <property type="entry name" value="UBC_2"/>
    <property type="match status" value="1"/>
</dbReference>
<evidence type="ECO:0000256" key="6">
    <source>
        <dbReference type="ARBA" id="ARBA00022840"/>
    </source>
</evidence>
<dbReference type="AlphaFoldDB" id="A0A8H3QJG6"/>
<dbReference type="SMART" id="SM00212">
    <property type="entry name" value="UBCc"/>
    <property type="match status" value="1"/>
</dbReference>
<dbReference type="InterPro" id="IPR016135">
    <property type="entry name" value="UBQ-conjugating_enzyme/RWD"/>
</dbReference>
<dbReference type="PANTHER" id="PTHR24068">
    <property type="entry name" value="UBIQUITIN-CONJUGATING ENZYME E2"/>
    <property type="match status" value="1"/>
</dbReference>
<keyword evidence="4" id="KW-0547">Nucleotide-binding</keyword>
<name>A0A8H3QJG6_9GLOM</name>
<dbReference type="Proteomes" id="UP000615446">
    <property type="component" value="Unassembled WGS sequence"/>
</dbReference>
<evidence type="ECO:0000256" key="1">
    <source>
        <dbReference type="ARBA" id="ARBA00000485"/>
    </source>
</evidence>
<evidence type="ECO:0000259" key="7">
    <source>
        <dbReference type="PROSITE" id="PS50127"/>
    </source>
</evidence>
<evidence type="ECO:0000256" key="3">
    <source>
        <dbReference type="ARBA" id="ARBA00022679"/>
    </source>
</evidence>
<keyword evidence="5" id="KW-0833">Ubl conjugation pathway</keyword>
<sequence length="141" mass="16520">MARRIEKELQEFRLNPPTYYSCAPIKDDIFRWQAPDTPYSGGTFLLDIQFSMDYPLRPPKVLFTTLIYHPNINISGVISNSILNNDWLSYYNITTVLMSIYSMMIDPNPVESLVPEIAHVYIIDRARYNATAREWTRKYAM</sequence>
<keyword evidence="6" id="KW-0067">ATP-binding</keyword>
<dbReference type="Gene3D" id="3.10.110.10">
    <property type="entry name" value="Ubiquitin Conjugating Enzyme"/>
    <property type="match status" value="1"/>
</dbReference>
<proteinExistence type="predicted"/>